<dbReference type="Proteomes" id="UP000054241">
    <property type="component" value="Unassembled WGS sequence"/>
</dbReference>
<proteinExistence type="predicted"/>
<protein>
    <submittedName>
        <fullName evidence="1">Uncharacterized protein</fullName>
    </submittedName>
</protein>
<reference evidence="1 2" key="1">
    <citation type="submission" date="2015-10" db="EMBL/GenBank/DDBJ databases">
        <title>Draft genome sequence of Streptomyces cellostaticus DSM 40189, type strain for the species Streptomyces cellostaticus.</title>
        <authorList>
            <person name="Ruckert C."/>
            <person name="Winkler A."/>
            <person name="Kalinowski J."/>
            <person name="Kampfer P."/>
            <person name="Glaeser S."/>
        </authorList>
    </citation>
    <scope>NUCLEOTIDE SEQUENCE [LARGE SCALE GENOMIC DNA]</scope>
    <source>
        <strain evidence="1 2">DSM 40189</strain>
    </source>
</reference>
<sequence>MHTIKSLSGIVSQDPAVHLNCRVHQTLALVAAKTSAVDLLYYRSLYDSHRVFEHCYLRKELRWSYPYPYTEGDDLRNVGFTIENRDRVGLEEFLELVSEGVARDEPVSFFAPRAEFEYQAEYLDRMGLPRSGFLPHSFLACGVNEPVTELLIRDDATDNHEFTDFVVPWQTVRAGWEADPEQWFTDILVLRGTGDDAVGPGHFGTAYTQHILGLEDEFEIYDLLHDRLAEEREGWEIFAAPGLNCLSMLAGARIQFCRFLRHTRHSDQLKETYRRNMKSLCAVLDEATLGHVEPTPSADARIKRGLHALKRRETNALRLLRHEAETFQDAGAEAVRFPEPSTH</sequence>
<name>A0A117PYC0_9ACTN</name>
<dbReference type="AlphaFoldDB" id="A0A117PYC0"/>
<evidence type="ECO:0000313" key="1">
    <source>
        <dbReference type="EMBL" id="KUM98498.1"/>
    </source>
</evidence>
<keyword evidence="2" id="KW-1185">Reference proteome</keyword>
<dbReference type="EMBL" id="LMWL01000004">
    <property type="protein sequence ID" value="KUM98498.1"/>
    <property type="molecule type" value="Genomic_DNA"/>
</dbReference>
<organism evidence="1 2">
    <name type="scientific">Streptomyces cellostaticus</name>
    <dbReference type="NCBI Taxonomy" id="67285"/>
    <lineage>
        <taxon>Bacteria</taxon>
        <taxon>Bacillati</taxon>
        <taxon>Actinomycetota</taxon>
        <taxon>Actinomycetes</taxon>
        <taxon>Kitasatosporales</taxon>
        <taxon>Streptomycetaceae</taxon>
        <taxon>Streptomyces</taxon>
    </lineage>
</organism>
<evidence type="ECO:0000313" key="2">
    <source>
        <dbReference type="Proteomes" id="UP000054241"/>
    </source>
</evidence>
<comment type="caution">
    <text evidence="1">The sequence shown here is derived from an EMBL/GenBank/DDBJ whole genome shotgun (WGS) entry which is preliminary data.</text>
</comment>
<gene>
    <name evidence="1" type="ORF">AQI88_02085</name>
</gene>
<dbReference type="STRING" id="67285.AQI88_02085"/>
<accession>A0A117PYC0</accession>